<dbReference type="RefSeq" id="WP_111248249.1">
    <property type="nucleotide sequence ID" value="NZ_PIEU01000088.1"/>
</dbReference>
<keyword evidence="2" id="KW-1185">Reference proteome</keyword>
<evidence type="ECO:0000313" key="1">
    <source>
        <dbReference type="EMBL" id="PZL72165.1"/>
    </source>
</evidence>
<comment type="caution">
    <text evidence="1">The sequence shown here is derived from an EMBL/GenBank/DDBJ whole genome shotgun (WGS) entry which is preliminary data.</text>
</comment>
<accession>A0A2W4B7W3</accession>
<proteinExistence type="predicted"/>
<dbReference type="Proteomes" id="UP000249828">
    <property type="component" value="Unassembled WGS sequence"/>
</dbReference>
<protein>
    <submittedName>
        <fullName evidence="1">Uncharacterized protein</fullName>
    </submittedName>
</protein>
<evidence type="ECO:0000313" key="2">
    <source>
        <dbReference type="Proteomes" id="UP000249828"/>
    </source>
</evidence>
<organism evidence="1 2">
    <name type="scientific">Enterococcus plantarum</name>
    <dbReference type="NCBI Taxonomy" id="1077675"/>
    <lineage>
        <taxon>Bacteria</taxon>
        <taxon>Bacillati</taxon>
        <taxon>Bacillota</taxon>
        <taxon>Bacilli</taxon>
        <taxon>Lactobacillales</taxon>
        <taxon>Enterococcaceae</taxon>
        <taxon>Enterococcus</taxon>
    </lineage>
</organism>
<dbReference type="EMBL" id="PIEU01000088">
    <property type="protein sequence ID" value="PZL72165.1"/>
    <property type="molecule type" value="Genomic_DNA"/>
</dbReference>
<dbReference type="AlphaFoldDB" id="A0A2W4B7W3"/>
<name>A0A2W4B7W3_9ENTE</name>
<reference evidence="1 2" key="1">
    <citation type="submission" date="2017-11" db="EMBL/GenBank/DDBJ databases">
        <title>Draft genome sequence of Enterococcus plantarum TRW2 strain isolated from lettuce.</title>
        <authorList>
            <person name="Kim E.B."/>
            <person name="Marco M.L."/>
            <person name="Williams T.R."/>
            <person name="You I.H."/>
        </authorList>
    </citation>
    <scope>NUCLEOTIDE SEQUENCE [LARGE SCALE GENOMIC DNA]</scope>
    <source>
        <strain evidence="1 2">TRW2</strain>
    </source>
</reference>
<sequence length="87" mass="9943">MLEALEKMLKEYKKNAQKTKVRAIGRSGVQSKELKKEKIIRLGEQESKKAQKSISKATTGLQDTVKGQFGKKVTEVFERQKQTLDNF</sequence>
<gene>
    <name evidence="1" type="ORF">CI088_11190</name>
</gene>